<sequence length="42" mass="4625">MTHPSRPEKGRLSRRDYADNPPTQPVPTRADVVTVGIIHTSA</sequence>
<evidence type="ECO:0000256" key="1">
    <source>
        <dbReference type="SAM" id="MobiDB-lite"/>
    </source>
</evidence>
<organism evidence="2 3">
    <name type="scientific">Tessaracoccus bendigoensis DSM 12906</name>
    <dbReference type="NCBI Taxonomy" id="1123357"/>
    <lineage>
        <taxon>Bacteria</taxon>
        <taxon>Bacillati</taxon>
        <taxon>Actinomycetota</taxon>
        <taxon>Actinomycetes</taxon>
        <taxon>Propionibacteriales</taxon>
        <taxon>Propionibacteriaceae</taxon>
        <taxon>Tessaracoccus</taxon>
    </lineage>
</organism>
<feature type="compositionally biased region" description="Basic and acidic residues" evidence="1">
    <location>
        <begin position="1"/>
        <end position="18"/>
    </location>
</feature>
<proteinExistence type="predicted"/>
<feature type="region of interest" description="Disordered" evidence="1">
    <location>
        <begin position="1"/>
        <end position="29"/>
    </location>
</feature>
<dbReference type="EMBL" id="FQZG01000050">
    <property type="protein sequence ID" value="SHJ46543.1"/>
    <property type="molecule type" value="Genomic_DNA"/>
</dbReference>
<keyword evidence="3" id="KW-1185">Reference proteome</keyword>
<gene>
    <name evidence="2" type="ORF">SAMN02745244_02578</name>
</gene>
<dbReference type="STRING" id="1123357.SAMN02745244_02578"/>
<evidence type="ECO:0000313" key="2">
    <source>
        <dbReference type="EMBL" id="SHJ46543.1"/>
    </source>
</evidence>
<protein>
    <submittedName>
        <fullName evidence="2">Uncharacterized protein</fullName>
    </submittedName>
</protein>
<evidence type="ECO:0000313" key="3">
    <source>
        <dbReference type="Proteomes" id="UP000184512"/>
    </source>
</evidence>
<name>A0A1M6JIP5_9ACTN</name>
<dbReference type="Proteomes" id="UP000184512">
    <property type="component" value="Unassembled WGS sequence"/>
</dbReference>
<dbReference type="AlphaFoldDB" id="A0A1M6JIP5"/>
<accession>A0A1M6JIP5</accession>
<reference evidence="2 3" key="1">
    <citation type="submission" date="2016-11" db="EMBL/GenBank/DDBJ databases">
        <authorList>
            <person name="Jaros S."/>
            <person name="Januszkiewicz K."/>
            <person name="Wedrychowicz H."/>
        </authorList>
    </citation>
    <scope>NUCLEOTIDE SEQUENCE [LARGE SCALE GENOMIC DNA]</scope>
    <source>
        <strain evidence="2 3">DSM 12906</strain>
    </source>
</reference>